<evidence type="ECO:0000313" key="4">
    <source>
        <dbReference type="Proteomes" id="UP000245638"/>
    </source>
</evidence>
<protein>
    <submittedName>
        <fullName evidence="3">Family 2 glycosyl transferase</fullName>
    </submittedName>
</protein>
<evidence type="ECO:0000256" key="1">
    <source>
        <dbReference type="SAM" id="Phobius"/>
    </source>
</evidence>
<dbReference type="InterPro" id="IPR050256">
    <property type="entry name" value="Glycosyltransferase_2"/>
</dbReference>
<dbReference type="GO" id="GO:0016740">
    <property type="term" value="F:transferase activity"/>
    <property type="evidence" value="ECO:0007669"/>
    <property type="project" value="UniProtKB-KW"/>
</dbReference>
<dbReference type="SUPFAM" id="SSF53448">
    <property type="entry name" value="Nucleotide-diphospho-sugar transferases"/>
    <property type="match status" value="1"/>
</dbReference>
<evidence type="ECO:0000313" key="3">
    <source>
        <dbReference type="EMBL" id="PVU76125.1"/>
    </source>
</evidence>
<dbReference type="EMBL" id="QEFD01000123">
    <property type="protein sequence ID" value="PVU76125.1"/>
    <property type="molecule type" value="Genomic_DNA"/>
</dbReference>
<keyword evidence="1" id="KW-0812">Transmembrane</keyword>
<feature type="transmembrane region" description="Helical" evidence="1">
    <location>
        <begin position="250"/>
        <end position="280"/>
    </location>
</feature>
<accession>A0A2T9X7W4</accession>
<keyword evidence="3" id="KW-0808">Transferase</keyword>
<feature type="transmembrane region" description="Helical" evidence="1">
    <location>
        <begin position="221"/>
        <end position="244"/>
    </location>
</feature>
<name>A0A2T9X7W4_9CREN</name>
<dbReference type="InterPro" id="IPR029044">
    <property type="entry name" value="Nucleotide-diphossugar_trans"/>
</dbReference>
<organism evidence="3 4">
    <name type="scientific">Acidianus hospitalis</name>
    <dbReference type="NCBI Taxonomy" id="563177"/>
    <lineage>
        <taxon>Archaea</taxon>
        <taxon>Thermoproteota</taxon>
        <taxon>Thermoprotei</taxon>
        <taxon>Sulfolobales</taxon>
        <taxon>Sulfolobaceae</taxon>
        <taxon>Acidianus</taxon>
    </lineage>
</organism>
<dbReference type="InterPro" id="IPR001173">
    <property type="entry name" value="Glyco_trans_2-like"/>
</dbReference>
<dbReference type="Pfam" id="PF00535">
    <property type="entry name" value="Glycos_transf_2"/>
    <property type="match status" value="1"/>
</dbReference>
<reference evidence="3 4" key="1">
    <citation type="journal article" date="2015" name="Appl. Environ. Microbiol.">
        <title>Nanoarchaeota, Their Sulfolobales Host, and Nanoarchaeota Virus Distribution across Yellowstone National Park Hot Springs.</title>
        <authorList>
            <person name="Munson-McGee J.H."/>
            <person name="Field E.K."/>
            <person name="Bateson M."/>
            <person name="Rooney C."/>
            <person name="Stepanauskas R."/>
            <person name="Young M.J."/>
        </authorList>
    </citation>
    <scope>NUCLEOTIDE SEQUENCE [LARGE SCALE GENOMIC DNA]</scope>
    <source>
        <strain evidence="3">SCGC AC-742_N10</strain>
    </source>
</reference>
<dbReference type="PANTHER" id="PTHR48090:SF7">
    <property type="entry name" value="RFBJ PROTEIN"/>
    <property type="match status" value="1"/>
</dbReference>
<dbReference type="AlphaFoldDB" id="A0A2T9X7W4"/>
<keyword evidence="1" id="KW-0472">Membrane</keyword>
<keyword evidence="1" id="KW-1133">Transmembrane helix</keyword>
<dbReference type="Proteomes" id="UP000245638">
    <property type="component" value="Unassembled WGS sequence"/>
</dbReference>
<dbReference type="Gene3D" id="3.90.550.10">
    <property type="entry name" value="Spore Coat Polysaccharide Biosynthesis Protein SpsA, Chain A"/>
    <property type="match status" value="1"/>
</dbReference>
<evidence type="ECO:0000259" key="2">
    <source>
        <dbReference type="Pfam" id="PF00535"/>
    </source>
</evidence>
<gene>
    <name evidence="3" type="ORF">DDW13_03955</name>
</gene>
<proteinExistence type="predicted"/>
<comment type="caution">
    <text evidence="3">The sequence shown here is derived from an EMBL/GenBank/DDBJ whole genome shotgun (WGS) entry which is preliminary data.</text>
</comment>
<dbReference type="PANTHER" id="PTHR48090">
    <property type="entry name" value="UNDECAPRENYL-PHOSPHATE 4-DEOXY-4-FORMAMIDO-L-ARABINOSE TRANSFERASE-RELATED"/>
    <property type="match status" value="1"/>
</dbReference>
<feature type="domain" description="Glycosyltransferase 2-like" evidence="2">
    <location>
        <begin position="9"/>
        <end position="115"/>
    </location>
</feature>
<sequence length="298" mass="33195">MGLEEVVTFLIPTLNERDGIGLVIDEIKSLGFNKIIVVDGNSTDGTAEIAKEKGAKVIYQQGKGKALAIMTGLKHVDTPYVAVIDGDYTYNPADVIKALKMMEDYDEVIVVRGNRKNIPLLNRFGNWVITKMFNILFGTRLKDVLSGFYVLRTNEVKGVNFEAKGFSIEVAISAYLASQSKRIGEVIGDYRARKGESKLKKIQGLKILFDTILLAAKFNPVFLIFVVGSVLLLPGIAILSYVALDYLAYHIFHFVLAFIGFSLFNVGLISLLLSVLALYLKRMEYRLNEKIEGLKRDV</sequence>
<dbReference type="CDD" id="cd04179">
    <property type="entry name" value="DPM_DPG-synthase_like"/>
    <property type="match status" value="1"/>
</dbReference>